<keyword evidence="2" id="KW-1185">Reference proteome</keyword>
<accession>A0A8B6C2B6</accession>
<feature type="non-terminal residue" evidence="1">
    <location>
        <position position="70"/>
    </location>
</feature>
<sequence>MHTSSTIFYIFPVTPEFVHWSKLENNVDMRGEVAILTRNIKIRGEMELACPTVNGNCKDYTHDTFGGHVK</sequence>
<dbReference type="InterPro" id="IPR052252">
    <property type="entry name" value="CEMIP/CEMIP2"/>
</dbReference>
<dbReference type="OrthoDB" id="2014161at2759"/>
<name>A0A8B6C2B6_MYTGA</name>
<evidence type="ECO:0000313" key="2">
    <source>
        <dbReference type="Proteomes" id="UP000596742"/>
    </source>
</evidence>
<protein>
    <submittedName>
        <fullName evidence="1">Uncharacterized protein</fullName>
    </submittedName>
</protein>
<comment type="caution">
    <text evidence="1">The sequence shown here is derived from an EMBL/GenBank/DDBJ whole genome shotgun (WGS) entry which is preliminary data.</text>
</comment>
<organism evidence="1 2">
    <name type="scientific">Mytilus galloprovincialis</name>
    <name type="common">Mediterranean mussel</name>
    <dbReference type="NCBI Taxonomy" id="29158"/>
    <lineage>
        <taxon>Eukaryota</taxon>
        <taxon>Metazoa</taxon>
        <taxon>Spiralia</taxon>
        <taxon>Lophotrochozoa</taxon>
        <taxon>Mollusca</taxon>
        <taxon>Bivalvia</taxon>
        <taxon>Autobranchia</taxon>
        <taxon>Pteriomorphia</taxon>
        <taxon>Mytilida</taxon>
        <taxon>Mytiloidea</taxon>
        <taxon>Mytilidae</taxon>
        <taxon>Mytilinae</taxon>
        <taxon>Mytilus</taxon>
    </lineage>
</organism>
<proteinExistence type="predicted"/>
<evidence type="ECO:0000313" key="1">
    <source>
        <dbReference type="EMBL" id="VDH98251.1"/>
    </source>
</evidence>
<dbReference type="PANTHER" id="PTHR15535:SF17">
    <property type="entry name" value="TRANSMEMBRANE PROTEIN"/>
    <property type="match status" value="1"/>
</dbReference>
<reference evidence="1" key="1">
    <citation type="submission" date="2018-11" db="EMBL/GenBank/DDBJ databases">
        <authorList>
            <person name="Alioto T."/>
            <person name="Alioto T."/>
        </authorList>
    </citation>
    <scope>NUCLEOTIDE SEQUENCE</scope>
</reference>
<dbReference type="EMBL" id="UYJE01000986">
    <property type="protein sequence ID" value="VDH98251.1"/>
    <property type="molecule type" value="Genomic_DNA"/>
</dbReference>
<gene>
    <name evidence="1" type="ORF">MGAL_10B055017</name>
</gene>
<dbReference type="AlphaFoldDB" id="A0A8B6C2B6"/>
<dbReference type="Proteomes" id="UP000596742">
    <property type="component" value="Unassembled WGS sequence"/>
</dbReference>
<dbReference type="PANTHER" id="PTHR15535">
    <property type="entry name" value="TRANSMEMBRANE PROTEIN 2-RELATED"/>
    <property type="match status" value="1"/>
</dbReference>